<dbReference type="InterPro" id="IPR036291">
    <property type="entry name" value="NAD(P)-bd_dom_sf"/>
</dbReference>
<dbReference type="AlphaFoldDB" id="A0A813DAP8"/>
<dbReference type="Pfam" id="PF13602">
    <property type="entry name" value="ADH_zinc_N_2"/>
    <property type="match status" value="1"/>
</dbReference>
<dbReference type="SUPFAM" id="SSF50129">
    <property type="entry name" value="GroES-like"/>
    <property type="match status" value="1"/>
</dbReference>
<dbReference type="Gene3D" id="3.40.50.720">
    <property type="entry name" value="NAD(P)-binding Rossmann-like Domain"/>
    <property type="match status" value="1"/>
</dbReference>
<name>A0A813DAP8_POLGL</name>
<dbReference type="OMA" id="EGPTHFE"/>
<organism evidence="2 3">
    <name type="scientific">Polarella glacialis</name>
    <name type="common">Dinoflagellate</name>
    <dbReference type="NCBI Taxonomy" id="89957"/>
    <lineage>
        <taxon>Eukaryota</taxon>
        <taxon>Sar</taxon>
        <taxon>Alveolata</taxon>
        <taxon>Dinophyceae</taxon>
        <taxon>Suessiales</taxon>
        <taxon>Suessiaceae</taxon>
        <taxon>Polarella</taxon>
    </lineage>
</organism>
<dbReference type="PANTHER" id="PTHR11695:SF648">
    <property type="entry name" value="ZINC-BINDING OXIDOREDUCTASE"/>
    <property type="match status" value="1"/>
</dbReference>
<dbReference type="Pfam" id="PF08240">
    <property type="entry name" value="ADH_N"/>
    <property type="match status" value="1"/>
</dbReference>
<dbReference type="InterPro" id="IPR013154">
    <property type="entry name" value="ADH-like_N"/>
</dbReference>
<dbReference type="SMART" id="SM00829">
    <property type="entry name" value="PKS_ER"/>
    <property type="match status" value="1"/>
</dbReference>
<gene>
    <name evidence="2" type="ORF">PGLA1383_LOCUS1674</name>
</gene>
<evidence type="ECO:0000259" key="1">
    <source>
        <dbReference type="SMART" id="SM00829"/>
    </source>
</evidence>
<dbReference type="PROSITE" id="PS01162">
    <property type="entry name" value="QOR_ZETA_CRYSTAL"/>
    <property type="match status" value="1"/>
</dbReference>
<dbReference type="InterPro" id="IPR002364">
    <property type="entry name" value="Quin_OxRdtase/zeta-crystal_CS"/>
</dbReference>
<evidence type="ECO:0000313" key="2">
    <source>
        <dbReference type="EMBL" id="CAE8582679.1"/>
    </source>
</evidence>
<protein>
    <recommendedName>
        <fullName evidence="1">Enoyl reductase (ER) domain-containing protein</fullName>
    </recommendedName>
</protein>
<proteinExistence type="predicted"/>
<dbReference type="EMBL" id="CAJNNV010000453">
    <property type="protein sequence ID" value="CAE8582679.1"/>
    <property type="molecule type" value="Genomic_DNA"/>
</dbReference>
<keyword evidence="3" id="KW-1185">Reference proteome</keyword>
<evidence type="ECO:0000313" key="3">
    <source>
        <dbReference type="Proteomes" id="UP000654075"/>
    </source>
</evidence>
<reference evidence="2" key="1">
    <citation type="submission" date="2021-02" db="EMBL/GenBank/DDBJ databases">
        <authorList>
            <person name="Dougan E. K."/>
            <person name="Rhodes N."/>
            <person name="Thang M."/>
            <person name="Chan C."/>
        </authorList>
    </citation>
    <scope>NUCLEOTIDE SEQUENCE</scope>
</reference>
<dbReference type="SUPFAM" id="SSF51735">
    <property type="entry name" value="NAD(P)-binding Rossmann-fold domains"/>
    <property type="match status" value="1"/>
</dbReference>
<dbReference type="GO" id="GO:0016491">
    <property type="term" value="F:oxidoreductase activity"/>
    <property type="evidence" value="ECO:0007669"/>
    <property type="project" value="InterPro"/>
</dbReference>
<accession>A0A813DAP8</accession>
<dbReference type="InterPro" id="IPR011032">
    <property type="entry name" value="GroES-like_sf"/>
</dbReference>
<dbReference type="GO" id="GO:0008270">
    <property type="term" value="F:zinc ion binding"/>
    <property type="evidence" value="ECO:0007669"/>
    <property type="project" value="InterPro"/>
</dbReference>
<feature type="domain" description="Enoyl reductase (ER)" evidence="1">
    <location>
        <begin position="21"/>
        <end position="351"/>
    </location>
</feature>
<dbReference type="InterPro" id="IPR020843">
    <property type="entry name" value="ER"/>
</dbReference>
<dbReference type="Gene3D" id="3.90.180.10">
    <property type="entry name" value="Medium-chain alcohol dehydrogenases, catalytic domain"/>
    <property type="match status" value="1"/>
</dbReference>
<dbReference type="OrthoDB" id="3509362at2759"/>
<dbReference type="Proteomes" id="UP000654075">
    <property type="component" value="Unassembled WGS sequence"/>
</dbReference>
<comment type="caution">
    <text evidence="2">The sequence shown here is derived from an EMBL/GenBank/DDBJ whole genome shotgun (WGS) entry which is preliminary data.</text>
</comment>
<sequence>MSTMSTPTGVAMMSGLVYTPGGRGGFDWAASSLPVPVVKKGSKKVLVKVLAVGLNAADVRLTQMPYVARFAAKGVVGMDFVGKVMNAPVGSTFKDGDVVFGTSSSMLADYALCDDGSDPKAPVMVLPALVSVEQAAGLSMAGTTALKGLRLACTKGSPEEQGLAGKRVLVLGASGGVGVFGVQIAKLMGASFVAGVCSGANGEMVRGLGCDEVWDYKAPGFEFPTEEDALFDVILDTASSMFPGDVDYYPRAIKSLKPGSGQYVAVGSGLWSDIFKMVASFMLPRWLSPQKKQFLAFVSSENRPDLDTLAAWVASGRLVVPVGSVMPFAEEPCKEALAVVESRRTKGKLVIRMQD</sequence>
<dbReference type="InterPro" id="IPR050700">
    <property type="entry name" value="YIM1/Zinc_Alcohol_DH_Fams"/>
</dbReference>
<dbReference type="PANTHER" id="PTHR11695">
    <property type="entry name" value="ALCOHOL DEHYDROGENASE RELATED"/>
    <property type="match status" value="1"/>
</dbReference>
<dbReference type="CDD" id="cd08267">
    <property type="entry name" value="MDR1"/>
    <property type="match status" value="1"/>
</dbReference>